<dbReference type="EMBL" id="CP095049">
    <property type="protein sequence ID" value="UOQ52920.1"/>
    <property type="molecule type" value="Genomic_DNA"/>
</dbReference>
<dbReference type="GO" id="GO:0016787">
    <property type="term" value="F:hydrolase activity"/>
    <property type="evidence" value="ECO:0007669"/>
    <property type="project" value="UniProtKB-KW"/>
</dbReference>
<evidence type="ECO:0000313" key="2">
    <source>
        <dbReference type="EMBL" id="UOQ52920.1"/>
    </source>
</evidence>
<dbReference type="Proteomes" id="UP000831785">
    <property type="component" value="Chromosome"/>
</dbReference>
<dbReference type="RefSeq" id="WP_244717410.1">
    <property type="nucleotide sequence ID" value="NZ_CP095049.1"/>
</dbReference>
<dbReference type="SUPFAM" id="SSF53474">
    <property type="entry name" value="alpha/beta-Hydrolases"/>
    <property type="match status" value="1"/>
</dbReference>
<dbReference type="InterPro" id="IPR029058">
    <property type="entry name" value="AB_hydrolase_fold"/>
</dbReference>
<evidence type="ECO:0000259" key="1">
    <source>
        <dbReference type="Pfam" id="PF00561"/>
    </source>
</evidence>
<accession>A0ABY4F8S4</accession>
<proteinExistence type="predicted"/>
<dbReference type="PANTHER" id="PTHR46331">
    <property type="entry name" value="VALACYCLOVIR HYDROLASE"/>
    <property type="match status" value="1"/>
</dbReference>
<dbReference type="Gene3D" id="3.40.50.1820">
    <property type="entry name" value="alpha/beta hydrolase"/>
    <property type="match status" value="1"/>
</dbReference>
<organism evidence="2 3">
    <name type="scientific">Hymenobacter cellulosivorans</name>
    <dbReference type="NCBI Taxonomy" id="2932249"/>
    <lineage>
        <taxon>Bacteria</taxon>
        <taxon>Pseudomonadati</taxon>
        <taxon>Bacteroidota</taxon>
        <taxon>Cytophagia</taxon>
        <taxon>Cytophagales</taxon>
        <taxon>Hymenobacteraceae</taxon>
        <taxon>Hymenobacter</taxon>
    </lineage>
</organism>
<feature type="domain" description="AB hydrolase-1" evidence="1">
    <location>
        <begin position="34"/>
        <end position="175"/>
    </location>
</feature>
<sequence>MKVPPQYGRNAAAGKYCQVPGVKLYYETYGSGEPLLLLHGNGESINSFRSQIEALSAHFRVIAVDTRAQGKSVDTLTKVLTYELFAADMKALLDSLHLPKAHVLGWSDGGNTGLIMALRYPSYVHKLVTMAANLFPTTEAVDAKMLRQSEQARQMLLKKGDAANARLLTLVLTEPHLSYEQLKAIQAPTLVLAGEKDIIKQAHTLAIGSHIPGAQTVILPGATHYAPQQKAALFNETVLRFLTGSNAAFPK</sequence>
<evidence type="ECO:0000313" key="3">
    <source>
        <dbReference type="Proteomes" id="UP000831785"/>
    </source>
</evidence>
<gene>
    <name evidence="2" type="ORF">MUN80_24670</name>
</gene>
<keyword evidence="3" id="KW-1185">Reference proteome</keyword>
<name>A0ABY4F8S4_9BACT</name>
<dbReference type="Pfam" id="PF00561">
    <property type="entry name" value="Abhydrolase_1"/>
    <property type="match status" value="1"/>
</dbReference>
<protein>
    <submittedName>
        <fullName evidence="2">Alpha/beta hydrolase</fullName>
    </submittedName>
</protein>
<keyword evidence="2" id="KW-0378">Hydrolase</keyword>
<reference evidence="2 3" key="1">
    <citation type="submission" date="2022-04" db="EMBL/GenBank/DDBJ databases">
        <title>Hymenobacter sp. isolated from the air.</title>
        <authorList>
            <person name="Won M."/>
            <person name="Lee C.-M."/>
            <person name="Woen H.-Y."/>
            <person name="Kwon S.-W."/>
        </authorList>
    </citation>
    <scope>NUCLEOTIDE SEQUENCE [LARGE SCALE GENOMIC DNA]</scope>
    <source>
        <strain evidence="3">5116 S-27</strain>
    </source>
</reference>
<dbReference type="InterPro" id="IPR000073">
    <property type="entry name" value="AB_hydrolase_1"/>
</dbReference>
<dbReference type="PANTHER" id="PTHR46331:SF2">
    <property type="entry name" value="VALACYCLOVIR HYDROLASE"/>
    <property type="match status" value="1"/>
</dbReference>